<evidence type="ECO:0000256" key="1">
    <source>
        <dbReference type="SAM" id="Phobius"/>
    </source>
</evidence>
<dbReference type="Pfam" id="PF26347">
    <property type="entry name" value="YtrI_sporulation"/>
    <property type="match status" value="1"/>
</dbReference>
<dbReference type="STRING" id="1462996.AWM70_03405"/>
<gene>
    <name evidence="3" type="ORF">AWM70_03405</name>
</gene>
<name>A0A1B1MX40_9BACL</name>
<feature type="transmembrane region" description="Helical" evidence="1">
    <location>
        <begin position="12"/>
        <end position="30"/>
    </location>
</feature>
<evidence type="ECO:0000259" key="2">
    <source>
        <dbReference type="Pfam" id="PF26347"/>
    </source>
</evidence>
<evidence type="ECO:0000313" key="4">
    <source>
        <dbReference type="Proteomes" id="UP000092573"/>
    </source>
</evidence>
<dbReference type="InterPro" id="IPR058620">
    <property type="entry name" value="YtrI_C"/>
</dbReference>
<proteinExistence type="predicted"/>
<dbReference type="EMBL" id="CP014167">
    <property type="protein sequence ID" value="ANS73736.1"/>
    <property type="molecule type" value="Genomic_DNA"/>
</dbReference>
<keyword evidence="1" id="KW-0812">Transmembrane</keyword>
<dbReference type="OrthoDB" id="2655161at2"/>
<dbReference type="RefSeq" id="WP_068694350.1">
    <property type="nucleotide sequence ID" value="NZ_CP014167.1"/>
</dbReference>
<keyword evidence="4" id="KW-1185">Reference proteome</keyword>
<dbReference type="Proteomes" id="UP000092573">
    <property type="component" value="Chromosome"/>
</dbReference>
<sequence length="161" mass="18838">MRVPQFDRFRPFMQLAGVFVLGMLAGSIVYNSLYHAAYNRIWTEKKDLQIELEQAKIDLQAMKKYSRRQTAIKEIKITIEEHDPPFDSLVVKEVTQKLQTELNVLRGRNMYDIDSDAKMARILLNQKRYVVRDKEYSIQIKTMLVSEGVLQVWVDLKPAST</sequence>
<organism evidence="3 4">
    <name type="scientific">Paenibacillus yonginensis</name>
    <dbReference type="NCBI Taxonomy" id="1462996"/>
    <lineage>
        <taxon>Bacteria</taxon>
        <taxon>Bacillati</taxon>
        <taxon>Bacillota</taxon>
        <taxon>Bacilli</taxon>
        <taxon>Bacillales</taxon>
        <taxon>Paenibacillaceae</taxon>
        <taxon>Paenibacillus</taxon>
    </lineage>
</organism>
<dbReference type="KEGG" id="pyg:AWM70_03405"/>
<evidence type="ECO:0000313" key="3">
    <source>
        <dbReference type="EMBL" id="ANS73736.1"/>
    </source>
</evidence>
<feature type="domain" description="Sporulation membrane protein YtrI C-terminal" evidence="2">
    <location>
        <begin position="73"/>
        <end position="157"/>
    </location>
</feature>
<reference evidence="3 4" key="1">
    <citation type="submission" date="2016-01" db="EMBL/GenBank/DDBJ databases">
        <title>Complete Genome Sequence of Paenibacillus yonginensis DCY84, a novel Plant Growth-Promoting Bacteria with Elicitation of Induced Systemic Resistance.</title>
        <authorList>
            <person name="Kim Y.J."/>
            <person name="Yang D.C."/>
            <person name="Sukweenadhi J."/>
        </authorList>
    </citation>
    <scope>NUCLEOTIDE SEQUENCE [LARGE SCALE GENOMIC DNA]</scope>
    <source>
        <strain evidence="3 4">DCY84</strain>
    </source>
</reference>
<protein>
    <recommendedName>
        <fullName evidence="2">Sporulation membrane protein YtrI C-terminal domain-containing protein</fullName>
    </recommendedName>
</protein>
<accession>A0A1B1MX40</accession>
<dbReference type="AlphaFoldDB" id="A0A1B1MX40"/>
<keyword evidence="1" id="KW-0472">Membrane</keyword>
<keyword evidence="1" id="KW-1133">Transmembrane helix</keyword>